<dbReference type="EMBL" id="CP000390">
    <property type="protein sequence ID" value="ABG63995.1"/>
    <property type="molecule type" value="Genomic_DNA"/>
</dbReference>
<sequence length="101" mass="11520">MHREWPLLNDVWYLAKSSSPSLAQIPAVARGRSGWLCARSFVSVFAAAHSNSRRGYSSLYGMRQAAQDRRHKFLELLICLPSRQHKLIQTLQTRQGRGARL</sequence>
<gene>
    <name evidence="1" type="ordered locus">Meso_2615</name>
</gene>
<organism evidence="1">
    <name type="scientific">Chelativorans sp. (strain BNC1)</name>
    <dbReference type="NCBI Taxonomy" id="266779"/>
    <lineage>
        <taxon>Bacteria</taxon>
        <taxon>Pseudomonadati</taxon>
        <taxon>Pseudomonadota</taxon>
        <taxon>Alphaproteobacteria</taxon>
        <taxon>Hyphomicrobiales</taxon>
        <taxon>Phyllobacteriaceae</taxon>
        <taxon>Chelativorans</taxon>
    </lineage>
</organism>
<reference evidence="1" key="1">
    <citation type="submission" date="2006-06" db="EMBL/GenBank/DDBJ databases">
        <title>Complete sequence of chromosome of Chelativorans sp. BNC1.</title>
        <authorList>
            <consortium name="US DOE Joint Genome Institute"/>
            <person name="Copeland A."/>
            <person name="Lucas S."/>
            <person name="Lapidus A."/>
            <person name="Barry K."/>
            <person name="Detter J.C."/>
            <person name="Glavina del Rio T."/>
            <person name="Hammon N."/>
            <person name="Israni S."/>
            <person name="Dalin E."/>
            <person name="Tice H."/>
            <person name="Pitluck S."/>
            <person name="Chertkov O."/>
            <person name="Brettin T."/>
            <person name="Bruce D."/>
            <person name="Han C."/>
            <person name="Tapia R."/>
            <person name="Gilna P."/>
            <person name="Schmutz J."/>
            <person name="Larimer F."/>
            <person name="Land M."/>
            <person name="Hauser L."/>
            <person name="Kyrpides N."/>
            <person name="Mikhailova N."/>
            <person name="Richardson P."/>
        </authorList>
    </citation>
    <scope>NUCLEOTIDE SEQUENCE</scope>
    <source>
        <strain evidence="1">BNC1</strain>
    </source>
</reference>
<dbReference type="KEGG" id="mes:Meso_2615"/>
<accession>Q11F30</accession>
<dbReference type="AlphaFoldDB" id="Q11F30"/>
<name>Q11F30_CHESB</name>
<evidence type="ECO:0000313" key="1">
    <source>
        <dbReference type="EMBL" id="ABG63995.1"/>
    </source>
</evidence>
<dbReference type="HOGENOM" id="CLU_2286450_0_0_5"/>
<proteinExistence type="predicted"/>
<protein>
    <submittedName>
        <fullName evidence="1">Uncharacterized protein</fullName>
    </submittedName>
</protein>